<accession>A0A430K2Q9</accession>
<dbReference type="NCBIfam" id="NF035939">
    <property type="entry name" value="TIM_EboE"/>
    <property type="match status" value="1"/>
</dbReference>
<dbReference type="SUPFAM" id="SSF51658">
    <property type="entry name" value="Xylose isomerase-like"/>
    <property type="match status" value="1"/>
</dbReference>
<evidence type="ECO:0000313" key="2">
    <source>
        <dbReference type="Proteomes" id="UP000267585"/>
    </source>
</evidence>
<evidence type="ECO:0000313" key="1">
    <source>
        <dbReference type="EMBL" id="RTE53393.1"/>
    </source>
</evidence>
<dbReference type="EMBL" id="RQPJ01000005">
    <property type="protein sequence ID" value="RTE53393.1"/>
    <property type="molecule type" value="Genomic_DNA"/>
</dbReference>
<dbReference type="InterPro" id="IPR036237">
    <property type="entry name" value="Xyl_isomerase-like_sf"/>
</dbReference>
<keyword evidence="1" id="KW-0413">Isomerase</keyword>
<dbReference type="GO" id="GO:0016853">
    <property type="term" value="F:isomerase activity"/>
    <property type="evidence" value="ECO:0007669"/>
    <property type="project" value="UniProtKB-KW"/>
</dbReference>
<organism evidence="1 2">
    <name type="scientific">Arenibacter aquaticus</name>
    <dbReference type="NCBI Taxonomy" id="2489054"/>
    <lineage>
        <taxon>Bacteria</taxon>
        <taxon>Pseudomonadati</taxon>
        <taxon>Bacteroidota</taxon>
        <taxon>Flavobacteriia</taxon>
        <taxon>Flavobacteriales</taxon>
        <taxon>Flavobacteriaceae</taxon>
        <taxon>Arenibacter</taxon>
    </lineage>
</organism>
<reference evidence="1 2" key="1">
    <citation type="submission" date="2018-11" db="EMBL/GenBank/DDBJ databases">
        <title>Arenibacter aquaticus sp.nov., a marine bacterium isolated from surface seawater in the South China Sea.</title>
        <authorList>
            <person name="Guo J."/>
            <person name="Sun J."/>
        </authorList>
    </citation>
    <scope>NUCLEOTIDE SEQUENCE [LARGE SCALE GENOMIC DNA]</scope>
    <source>
        <strain evidence="1 2">GUO666</strain>
    </source>
</reference>
<dbReference type="AlphaFoldDB" id="A0A430K2Q9"/>
<gene>
    <name evidence="1" type="ORF">EHW67_10230</name>
</gene>
<comment type="caution">
    <text evidence="1">The sequence shown here is derived from an EMBL/GenBank/DDBJ whole genome shotgun (WGS) entry which is preliminary data.</text>
</comment>
<dbReference type="OrthoDB" id="9785907at2"/>
<sequence length="397" mass="45635">MLIDNKYHLSYCTNIHPGEDWEQTFDSLKTYLPNIKEEVSRETAFGIGLRLSNVASLGLDEGNSLQEFKDWLESNQLYVFTMNGFPYGNFHNERVKDLVHAPDWTTNERLEYTQRLFNQLAFLVPPGISGGISTSPVSYKHWHGSDEALDKAFRTGAGNMAQIVLQLVEIEINTGKCLHLDIEPEPDGMIENSDEVIHFYESYLVPIASKLLMANLGCGENQAKELVLRHIMVCYDVCHFSLAYEEPKMTLEKFDRAGIKVGKIQVSSALKILFNNENREEVWESLAQFDEPTYLHQVTEKVGDKVITYGDLPQVLAKKENRTELRAHFHVPIFLEKYGQLFSTQDQIIKVLEYLKNNKFSDQLEIETYTWDVLPQDLKAELSSSIVREIEWLKSKL</sequence>
<keyword evidence="2" id="KW-1185">Reference proteome</keyword>
<dbReference type="Proteomes" id="UP000267585">
    <property type="component" value="Unassembled WGS sequence"/>
</dbReference>
<dbReference type="RefSeq" id="WP_126162289.1">
    <property type="nucleotide sequence ID" value="NZ_RQPJ01000005.1"/>
</dbReference>
<name>A0A430K2Q9_9FLAO</name>
<protein>
    <submittedName>
        <fullName evidence="1">Xylose isomerase</fullName>
    </submittedName>
</protein>
<proteinExistence type="predicted"/>